<dbReference type="PATRIC" id="fig|45067.4.peg.368"/>
<dbReference type="eggNOG" id="COG1807">
    <property type="taxonomic scope" value="Bacteria"/>
</dbReference>
<organism evidence="3 4">
    <name type="scientific">Legionella lansingensis</name>
    <dbReference type="NCBI Taxonomy" id="45067"/>
    <lineage>
        <taxon>Bacteria</taxon>
        <taxon>Pseudomonadati</taxon>
        <taxon>Pseudomonadota</taxon>
        <taxon>Gammaproteobacteria</taxon>
        <taxon>Legionellales</taxon>
        <taxon>Legionellaceae</taxon>
        <taxon>Legionella</taxon>
    </lineage>
</organism>
<keyword evidence="1" id="KW-0472">Membrane</keyword>
<feature type="transmembrane region" description="Helical" evidence="1">
    <location>
        <begin position="104"/>
        <end position="124"/>
    </location>
</feature>
<dbReference type="AlphaFoldDB" id="A0A0W0VXV4"/>
<feature type="transmembrane region" description="Helical" evidence="1">
    <location>
        <begin position="245"/>
        <end position="264"/>
    </location>
</feature>
<comment type="caution">
    <text evidence="3">The sequence shown here is derived from an EMBL/GenBank/DDBJ whole genome shotgun (WGS) entry which is preliminary data.</text>
</comment>
<accession>A0A0W0VXV4</accession>
<feature type="domain" description="Glycosyltransferase RgtA/B/C/D-like" evidence="2">
    <location>
        <begin position="55"/>
        <end position="216"/>
    </location>
</feature>
<keyword evidence="4" id="KW-1185">Reference proteome</keyword>
<dbReference type="InterPro" id="IPR038731">
    <property type="entry name" value="RgtA/B/C-like"/>
</dbReference>
<keyword evidence="1" id="KW-0812">Transmembrane</keyword>
<gene>
    <name evidence="3" type="ORF">Llan_0348</name>
</gene>
<name>A0A0W0VXV4_9GAMM</name>
<evidence type="ECO:0000259" key="2">
    <source>
        <dbReference type="Pfam" id="PF13231"/>
    </source>
</evidence>
<feature type="transmembrane region" description="Helical" evidence="1">
    <location>
        <begin position="333"/>
        <end position="353"/>
    </location>
</feature>
<feature type="transmembrane region" description="Helical" evidence="1">
    <location>
        <begin position="309"/>
        <end position="326"/>
    </location>
</feature>
<dbReference type="STRING" id="45067.Llan_0348"/>
<sequence length="473" mass="55311">MKKDGYWLGHPAIILFLFSLTILLIRIFFRGQILLLDESEQVMLAQELLPGYPGQPPLYTWLQYLFFKALGVNLFSLTLLKCSLFFFCLYFFHLICKIHCETLLLAWCATLSWTLIPAIGLDLIKDNTHSILALLTACLTWYWMIIPERFSKYIWYTLFGCILAAGLLAKFNYLLFLVVLLTSALSLKEFRKKFIHPYMIYSLLLALLLTCPYLWWLWKEPHIALSSIYKLHPNATSLRQGMGELTIVVLIFSLPAFVTLCFFFPKRQINLSEKIANRLLHRYHIILLPVLFLTVIIGDMHAFKTRWLIPLLFLFPVFYLSQVKYCPDLKTRILKFVSLSLLIEVIFLMILILSHHFEQSKNKQKPLQAIIELLKYDSSHHIDWIVSDSYWLLGNLTSTLAHKNVWLLTSINKYHLPQGQCLLIWKGKEIPFWVYAHDQMHASNVRLIEDTKRKTVIGGYTFMQIYESSDKPG</sequence>
<reference evidence="3 4" key="1">
    <citation type="submission" date="2015-11" db="EMBL/GenBank/DDBJ databases">
        <title>Genomic analysis of 38 Legionella species identifies large and diverse effector repertoires.</title>
        <authorList>
            <person name="Burstein D."/>
            <person name="Amaro F."/>
            <person name="Zusman T."/>
            <person name="Lifshitz Z."/>
            <person name="Cohen O."/>
            <person name="Gilbert J.A."/>
            <person name="Pupko T."/>
            <person name="Shuman H.A."/>
            <person name="Segal G."/>
        </authorList>
    </citation>
    <scope>NUCLEOTIDE SEQUENCE [LARGE SCALE GENOMIC DNA]</scope>
    <source>
        <strain evidence="3 4">ATCC 49751</strain>
    </source>
</reference>
<feature type="transmembrane region" description="Helical" evidence="1">
    <location>
        <begin position="70"/>
        <end position="92"/>
    </location>
</feature>
<feature type="transmembrane region" description="Helical" evidence="1">
    <location>
        <begin position="285"/>
        <end position="303"/>
    </location>
</feature>
<feature type="transmembrane region" description="Helical" evidence="1">
    <location>
        <begin position="6"/>
        <end position="29"/>
    </location>
</feature>
<dbReference type="EMBL" id="LNYI01000008">
    <property type="protein sequence ID" value="KTD24786.1"/>
    <property type="molecule type" value="Genomic_DNA"/>
</dbReference>
<dbReference type="Proteomes" id="UP000054869">
    <property type="component" value="Unassembled WGS sequence"/>
</dbReference>
<evidence type="ECO:0000313" key="4">
    <source>
        <dbReference type="Proteomes" id="UP000054869"/>
    </source>
</evidence>
<dbReference type="RefSeq" id="WP_028372881.1">
    <property type="nucleotide sequence ID" value="NZ_CAAAJD010000008.1"/>
</dbReference>
<feature type="transmembrane region" description="Helical" evidence="1">
    <location>
        <begin position="198"/>
        <end position="218"/>
    </location>
</feature>
<feature type="transmembrane region" description="Helical" evidence="1">
    <location>
        <begin position="153"/>
        <end position="186"/>
    </location>
</feature>
<evidence type="ECO:0000256" key="1">
    <source>
        <dbReference type="SAM" id="Phobius"/>
    </source>
</evidence>
<evidence type="ECO:0000313" key="3">
    <source>
        <dbReference type="EMBL" id="KTD24786.1"/>
    </source>
</evidence>
<dbReference type="OrthoDB" id="9153955at2"/>
<keyword evidence="1" id="KW-1133">Transmembrane helix</keyword>
<protein>
    <recommendedName>
        <fullName evidence="2">Glycosyltransferase RgtA/B/C/D-like domain-containing protein</fullName>
    </recommendedName>
</protein>
<dbReference type="Pfam" id="PF13231">
    <property type="entry name" value="PMT_2"/>
    <property type="match status" value="1"/>
</dbReference>
<proteinExistence type="predicted"/>